<dbReference type="PROSITE" id="PS51044">
    <property type="entry name" value="ZF_SP_RING"/>
    <property type="match status" value="1"/>
</dbReference>
<evidence type="ECO:0000256" key="6">
    <source>
        <dbReference type="ARBA" id="ARBA00022723"/>
    </source>
</evidence>
<evidence type="ECO:0000256" key="11">
    <source>
        <dbReference type="ARBA" id="ARBA00031731"/>
    </source>
</evidence>
<dbReference type="Proteomes" id="UP000002358">
    <property type="component" value="Chromosome 2"/>
</dbReference>
<evidence type="ECO:0000313" key="16">
    <source>
        <dbReference type="Proteomes" id="UP000002358"/>
    </source>
</evidence>
<dbReference type="Pfam" id="PF11789">
    <property type="entry name" value="zf-Nse"/>
    <property type="match status" value="1"/>
</dbReference>
<evidence type="ECO:0000256" key="8">
    <source>
        <dbReference type="ARBA" id="ARBA00022786"/>
    </source>
</evidence>
<comment type="subcellular location">
    <subcellularLocation>
        <location evidence="1">Nucleus</location>
    </subcellularLocation>
</comment>
<evidence type="ECO:0000256" key="9">
    <source>
        <dbReference type="ARBA" id="ARBA00022833"/>
    </source>
</evidence>
<evidence type="ECO:0000256" key="12">
    <source>
        <dbReference type="ARBA" id="ARBA00032533"/>
    </source>
</evidence>
<keyword evidence="10" id="KW-0539">Nucleus</keyword>
<dbReference type="GO" id="GO:0016925">
    <property type="term" value="P:protein sumoylation"/>
    <property type="evidence" value="ECO:0007669"/>
    <property type="project" value="UniProtKB-UniPathway"/>
</dbReference>
<dbReference type="GO" id="GO:0008270">
    <property type="term" value="F:zinc ion binding"/>
    <property type="evidence" value="ECO:0007669"/>
    <property type="project" value="UniProtKB-KW"/>
</dbReference>
<dbReference type="InterPro" id="IPR013083">
    <property type="entry name" value="Znf_RING/FYVE/PHD"/>
</dbReference>
<dbReference type="GO" id="GO:0000724">
    <property type="term" value="P:double-strand break repair via homologous recombination"/>
    <property type="evidence" value="ECO:0007669"/>
    <property type="project" value="InterPro"/>
</dbReference>
<dbReference type="UniPathway" id="UPA00886"/>
<evidence type="ECO:0000256" key="10">
    <source>
        <dbReference type="ARBA" id="ARBA00023242"/>
    </source>
</evidence>
<dbReference type="EnsemblMetazoa" id="XM_008218281">
    <property type="protein sequence ID" value="XP_008216503"/>
    <property type="gene ID" value="LOC100121111"/>
</dbReference>
<sequence>MTGINNTDALLNSFLKTAQNILTHFDDDKDNRTKLLNDLEKIVRNNCTHDEKTKKVTSTVRNIIGQGDVETSEAMKLFKEQKNELIEYQPDISQNASLKEYLRQVKELLDAADGTKRPTLDDEDIEMTQDDINVIDPFTKKRMTDPVKNKVCGHIYERDSITSILKMNKNTRCPVIGCINKNPVLMENIVPDIVTRKYLHDNPA</sequence>
<dbReference type="InterPro" id="IPR026846">
    <property type="entry name" value="Nse2(Mms21)"/>
</dbReference>
<feature type="domain" description="SP-RING-type" evidence="14">
    <location>
        <begin position="121"/>
        <end position="204"/>
    </location>
</feature>
<dbReference type="SUPFAM" id="SSF57850">
    <property type="entry name" value="RING/U-box"/>
    <property type="match status" value="1"/>
</dbReference>
<evidence type="ECO:0000256" key="5">
    <source>
        <dbReference type="ARBA" id="ARBA00022679"/>
    </source>
</evidence>
<comment type="pathway">
    <text evidence="2">Protein modification; protein sumoylation.</text>
</comment>
<dbReference type="InParanoid" id="A0A7M7G674"/>
<dbReference type="OMA" id="TRCPVIG"/>
<dbReference type="PANTHER" id="PTHR21330:SF1">
    <property type="entry name" value="E3 SUMO-PROTEIN LIGASE NSE2"/>
    <property type="match status" value="1"/>
</dbReference>
<reference evidence="15" key="1">
    <citation type="submission" date="2021-01" db="UniProtKB">
        <authorList>
            <consortium name="EnsemblMetazoa"/>
        </authorList>
    </citation>
    <scope>IDENTIFICATION</scope>
</reference>
<evidence type="ECO:0000256" key="2">
    <source>
        <dbReference type="ARBA" id="ARBA00004718"/>
    </source>
</evidence>
<evidence type="ECO:0000256" key="13">
    <source>
        <dbReference type="PROSITE-ProRule" id="PRU00452"/>
    </source>
</evidence>
<keyword evidence="6" id="KW-0479">Metal-binding</keyword>
<dbReference type="KEGG" id="nvi:100121111"/>
<dbReference type="CDD" id="cd16651">
    <property type="entry name" value="SPL-RING_NSE2"/>
    <property type="match status" value="1"/>
</dbReference>
<dbReference type="GO" id="GO:0061665">
    <property type="term" value="F:SUMO ligase activity"/>
    <property type="evidence" value="ECO:0007669"/>
    <property type="project" value="TreeGrafter"/>
</dbReference>
<evidence type="ECO:0000259" key="14">
    <source>
        <dbReference type="PROSITE" id="PS51044"/>
    </source>
</evidence>
<evidence type="ECO:0000313" key="15">
    <source>
        <dbReference type="EnsemblMetazoa" id="XP_001604698"/>
    </source>
</evidence>
<dbReference type="OrthoDB" id="26899at2759"/>
<evidence type="ECO:0000256" key="7">
    <source>
        <dbReference type="ARBA" id="ARBA00022771"/>
    </source>
</evidence>
<evidence type="ECO:0000256" key="3">
    <source>
        <dbReference type="ARBA" id="ARBA00008212"/>
    </source>
</evidence>
<gene>
    <name evidence="15" type="primary">100121111</name>
</gene>
<dbReference type="EnsemblMetazoa" id="XM_008218280">
    <property type="protein sequence ID" value="XP_008216502"/>
    <property type="gene ID" value="LOC100121111"/>
</dbReference>
<dbReference type="GO" id="GO:0030915">
    <property type="term" value="C:Smc5-Smc6 complex"/>
    <property type="evidence" value="ECO:0007669"/>
    <property type="project" value="InterPro"/>
</dbReference>
<keyword evidence="8" id="KW-0833">Ubl conjugation pathway</keyword>
<dbReference type="GO" id="GO:0005634">
    <property type="term" value="C:nucleus"/>
    <property type="evidence" value="ECO:0007669"/>
    <property type="project" value="UniProtKB-SubCell"/>
</dbReference>
<name>A0A7M7G674_NASVI</name>
<keyword evidence="5" id="KW-0808">Transferase</keyword>
<keyword evidence="16" id="KW-1185">Reference proteome</keyword>
<dbReference type="EnsemblMetazoa" id="XM_001604648">
    <property type="protein sequence ID" value="XP_001604698"/>
    <property type="gene ID" value="LOC100121111"/>
</dbReference>
<dbReference type="FunCoup" id="A0A7M7G674">
    <property type="interactions" value="1947"/>
</dbReference>
<evidence type="ECO:0000256" key="1">
    <source>
        <dbReference type="ARBA" id="ARBA00004123"/>
    </source>
</evidence>
<dbReference type="PANTHER" id="PTHR21330">
    <property type="entry name" value="E3 SUMO-PROTEIN LIGASE NSE2"/>
    <property type="match status" value="1"/>
</dbReference>
<evidence type="ECO:0000256" key="4">
    <source>
        <dbReference type="ARBA" id="ARBA00020923"/>
    </source>
</evidence>
<dbReference type="Gene3D" id="3.30.40.10">
    <property type="entry name" value="Zinc/RING finger domain, C3HC4 (zinc finger)"/>
    <property type="match status" value="1"/>
</dbReference>
<proteinExistence type="inferred from homology"/>
<dbReference type="AlphaFoldDB" id="A0A7M7G674"/>
<accession>A0A7M7G674</accession>
<keyword evidence="9" id="KW-0862">Zinc</keyword>
<organism evidence="15 16">
    <name type="scientific">Nasonia vitripennis</name>
    <name type="common">Parasitic wasp</name>
    <dbReference type="NCBI Taxonomy" id="7425"/>
    <lineage>
        <taxon>Eukaryota</taxon>
        <taxon>Metazoa</taxon>
        <taxon>Ecdysozoa</taxon>
        <taxon>Arthropoda</taxon>
        <taxon>Hexapoda</taxon>
        <taxon>Insecta</taxon>
        <taxon>Pterygota</taxon>
        <taxon>Neoptera</taxon>
        <taxon>Endopterygota</taxon>
        <taxon>Hymenoptera</taxon>
        <taxon>Apocrita</taxon>
        <taxon>Proctotrupomorpha</taxon>
        <taxon>Chalcidoidea</taxon>
        <taxon>Pteromalidae</taxon>
        <taxon>Pteromalinae</taxon>
        <taxon>Nasonia</taxon>
    </lineage>
</organism>
<comment type="similarity">
    <text evidence="3">Belongs to the NSE2 family.</text>
</comment>
<keyword evidence="7 13" id="KW-0863">Zinc-finger</keyword>
<dbReference type="InterPro" id="IPR004181">
    <property type="entry name" value="Znf_MIZ"/>
</dbReference>
<protein>
    <recommendedName>
        <fullName evidence="4">E3 SUMO-protein ligase NSE2</fullName>
    </recommendedName>
    <alternativeName>
        <fullName evidence="11">E3 SUMO-protein transferase NSE2</fullName>
    </alternativeName>
    <alternativeName>
        <fullName evidence="12">Non-structural maintenance of chromosomes element 2 homolog</fullName>
    </alternativeName>
</protein>